<dbReference type="GO" id="GO:0006508">
    <property type="term" value="P:proteolysis"/>
    <property type="evidence" value="ECO:0007669"/>
    <property type="project" value="InterPro"/>
</dbReference>
<dbReference type="InterPro" id="IPR029030">
    <property type="entry name" value="Caspase-like_dom_sf"/>
</dbReference>
<dbReference type="EMBL" id="SACR01000006">
    <property type="protein sequence ID" value="RVU43758.1"/>
    <property type="molecule type" value="Genomic_DNA"/>
</dbReference>
<dbReference type="InterPro" id="IPR011600">
    <property type="entry name" value="Pept_C14_caspase"/>
</dbReference>
<dbReference type="AlphaFoldDB" id="A0A437RAE8"/>
<evidence type="ECO:0000259" key="1">
    <source>
        <dbReference type="PROSITE" id="PS50208"/>
    </source>
</evidence>
<dbReference type="InterPro" id="IPR001309">
    <property type="entry name" value="Pept_C14_p20"/>
</dbReference>
<feature type="domain" description="Caspase family p20" evidence="1">
    <location>
        <begin position="41"/>
        <end position="123"/>
    </location>
</feature>
<dbReference type="PROSITE" id="PS50208">
    <property type="entry name" value="CASPASE_P20"/>
    <property type="match status" value="1"/>
</dbReference>
<name>A0A437RAE8_9BURK</name>
<dbReference type="Pfam" id="PF00656">
    <property type="entry name" value="Peptidase_C14"/>
    <property type="match status" value="1"/>
</dbReference>
<dbReference type="OrthoDB" id="9801841at2"/>
<proteinExistence type="predicted"/>
<organism evidence="2 3">
    <name type="scientific">Rubrivivax rivuli</name>
    <dbReference type="NCBI Taxonomy" id="1862385"/>
    <lineage>
        <taxon>Bacteria</taxon>
        <taxon>Pseudomonadati</taxon>
        <taxon>Pseudomonadota</taxon>
        <taxon>Betaproteobacteria</taxon>
        <taxon>Burkholderiales</taxon>
        <taxon>Sphaerotilaceae</taxon>
        <taxon>Rubrivivax</taxon>
    </lineage>
</organism>
<sequence length="521" mass="55115">MKISMNGVRLRHRAYSILFSACSLFGLILLPSWACAADHVLVLTISDYSHVKPLPGVRHDRENALELARLLGYDTRQARSLSNAELAGDGILRAVTALTGQVREGDRLFLYYSGHGASFPVVGGCAEALVPQDAGSALGVPGLVRTSDLIKALDGVRDKLSDAFVFFDACHAGGLRDLVASSGTSARSGLQQVGTPGLTGKSVPIRGGEHCLNVANRSSFKAFAPAGDSSARGMGLSLSRNFTFVAAAREDEEALDLENQGGLATTALLQCARDGVSNISGTGIVNVDELRRCAQQRINSLVPTITSAHRPHNVEVYSNVHKALANVRISAAPGSSSVSEAERVERVFEQVASNSNPNLGASAWFSRQRVALGQPVELHYSVRNPGFLSVLYVGSDRKDIQALLSNHPVRPSSTTLLGPTTITEPAGDNRFLVLYTREPVNWTAVLNDAKAGHKVALSAAISQSIACAAEGQRNATPFTLGSGPCGALRNATAFVPSKDVTPTNHSPFVGYGAWLLTVRGE</sequence>
<comment type="caution">
    <text evidence="2">The sequence shown here is derived from an EMBL/GenBank/DDBJ whole genome shotgun (WGS) entry which is preliminary data.</text>
</comment>
<dbReference type="Gene3D" id="3.40.50.1460">
    <property type="match status" value="1"/>
</dbReference>
<gene>
    <name evidence="2" type="ORF">EOE66_18965</name>
</gene>
<dbReference type="GO" id="GO:0004197">
    <property type="term" value="F:cysteine-type endopeptidase activity"/>
    <property type="evidence" value="ECO:0007669"/>
    <property type="project" value="InterPro"/>
</dbReference>
<evidence type="ECO:0000313" key="2">
    <source>
        <dbReference type="EMBL" id="RVU43758.1"/>
    </source>
</evidence>
<dbReference type="Proteomes" id="UP000285575">
    <property type="component" value="Unassembled WGS sequence"/>
</dbReference>
<dbReference type="SUPFAM" id="SSF52129">
    <property type="entry name" value="Caspase-like"/>
    <property type="match status" value="1"/>
</dbReference>
<keyword evidence="3" id="KW-1185">Reference proteome</keyword>
<reference evidence="2 3" key="1">
    <citation type="submission" date="2019-01" db="EMBL/GenBank/DDBJ databases">
        <authorList>
            <person name="Chen W.-M."/>
        </authorList>
    </citation>
    <scope>NUCLEOTIDE SEQUENCE [LARGE SCALE GENOMIC DNA]</scope>
    <source>
        <strain evidence="2 3">KYPY4</strain>
    </source>
</reference>
<evidence type="ECO:0000313" key="3">
    <source>
        <dbReference type="Proteomes" id="UP000285575"/>
    </source>
</evidence>
<protein>
    <recommendedName>
        <fullName evidence="1">Caspase family p20 domain-containing protein</fullName>
    </recommendedName>
</protein>
<accession>A0A437RAE8</accession>